<accession>A0ABX0BLC2</accession>
<gene>
    <name evidence="1" type="ORF">G3I59_12440</name>
</gene>
<protein>
    <submittedName>
        <fullName evidence="1">Uncharacterized protein</fullName>
    </submittedName>
</protein>
<name>A0ABX0BLC2_9PSEU</name>
<dbReference type="RefSeq" id="WP_157904816.1">
    <property type="nucleotide sequence ID" value="NZ_JAAGNC010000068.1"/>
</dbReference>
<dbReference type="EMBL" id="JAAGNC010000068">
    <property type="protein sequence ID" value="NEC56374.1"/>
    <property type="molecule type" value="Genomic_DNA"/>
</dbReference>
<proteinExistence type="predicted"/>
<keyword evidence="2" id="KW-1185">Reference proteome</keyword>
<dbReference type="Proteomes" id="UP000470404">
    <property type="component" value="Unassembled WGS sequence"/>
</dbReference>
<evidence type="ECO:0000313" key="1">
    <source>
        <dbReference type="EMBL" id="NEC56374.1"/>
    </source>
</evidence>
<comment type="caution">
    <text evidence="1">The sequence shown here is derived from an EMBL/GenBank/DDBJ whole genome shotgun (WGS) entry which is preliminary data.</text>
</comment>
<reference evidence="1 2" key="1">
    <citation type="submission" date="2020-01" db="EMBL/GenBank/DDBJ databases">
        <title>Insect and environment-associated Actinomycetes.</title>
        <authorList>
            <person name="Currrie C."/>
            <person name="Chevrette M."/>
            <person name="Carlson C."/>
            <person name="Stubbendieck R."/>
            <person name="Wendt-Pienkowski E."/>
        </authorList>
    </citation>
    <scope>NUCLEOTIDE SEQUENCE [LARGE SCALE GENOMIC DNA]</scope>
    <source>
        <strain evidence="1 2">SID8386</strain>
    </source>
</reference>
<organism evidence="1 2">
    <name type="scientific">Amycolatopsis rubida</name>
    <dbReference type="NCBI Taxonomy" id="112413"/>
    <lineage>
        <taxon>Bacteria</taxon>
        <taxon>Bacillati</taxon>
        <taxon>Actinomycetota</taxon>
        <taxon>Actinomycetes</taxon>
        <taxon>Pseudonocardiales</taxon>
        <taxon>Pseudonocardiaceae</taxon>
        <taxon>Amycolatopsis</taxon>
    </lineage>
</organism>
<evidence type="ECO:0000313" key="2">
    <source>
        <dbReference type="Proteomes" id="UP000470404"/>
    </source>
</evidence>
<sequence>MEECFGVIAKVNAHFSGGRSLLIAESVGLSSLQLLAAEGFCEAVLFAVRPVVEGENLETSLCRIGAALAVDPGAFVLRGAGEDLVGALEPSDDSQPVAVLRGRRAEED</sequence>